<comment type="caution">
    <text evidence="6">The sequence shown here is derived from an EMBL/GenBank/DDBJ whole genome shotgun (WGS) entry which is preliminary data.</text>
</comment>
<dbReference type="Pfam" id="PF00126">
    <property type="entry name" value="HTH_1"/>
    <property type="match status" value="1"/>
</dbReference>
<proteinExistence type="inferred from homology"/>
<dbReference type="InterPro" id="IPR036388">
    <property type="entry name" value="WH-like_DNA-bd_sf"/>
</dbReference>
<keyword evidence="7" id="KW-1185">Reference proteome</keyword>
<dbReference type="InterPro" id="IPR005119">
    <property type="entry name" value="LysR_subst-bd"/>
</dbReference>
<evidence type="ECO:0000256" key="1">
    <source>
        <dbReference type="ARBA" id="ARBA00009437"/>
    </source>
</evidence>
<evidence type="ECO:0000313" key="6">
    <source>
        <dbReference type="EMBL" id="GGD73442.1"/>
    </source>
</evidence>
<keyword evidence="4" id="KW-0804">Transcription</keyword>
<accession>A0ABQ1RKF0</accession>
<keyword evidence="2" id="KW-0805">Transcription regulation</keyword>
<dbReference type="Gene3D" id="3.40.190.290">
    <property type="match status" value="1"/>
</dbReference>
<evidence type="ECO:0000313" key="7">
    <source>
        <dbReference type="Proteomes" id="UP000597138"/>
    </source>
</evidence>
<feature type="domain" description="HTH lysR-type" evidence="5">
    <location>
        <begin position="27"/>
        <end position="79"/>
    </location>
</feature>
<evidence type="ECO:0000259" key="5">
    <source>
        <dbReference type="PROSITE" id="PS50931"/>
    </source>
</evidence>
<dbReference type="InterPro" id="IPR036390">
    <property type="entry name" value="WH_DNA-bd_sf"/>
</dbReference>
<dbReference type="PANTHER" id="PTHR30537:SF5">
    <property type="entry name" value="HTH-TYPE TRANSCRIPTIONAL ACTIVATOR TTDR-RELATED"/>
    <property type="match status" value="1"/>
</dbReference>
<dbReference type="Pfam" id="PF03466">
    <property type="entry name" value="LysR_substrate"/>
    <property type="match status" value="1"/>
</dbReference>
<comment type="similarity">
    <text evidence="1">Belongs to the LysR transcriptional regulatory family.</text>
</comment>
<dbReference type="PANTHER" id="PTHR30537">
    <property type="entry name" value="HTH-TYPE TRANSCRIPTIONAL REGULATOR"/>
    <property type="match status" value="1"/>
</dbReference>
<sequence length="329" mass="37042">MQIRASPELHWLHDTGGRDNMDRFLSIEAFVRVAETTSFAEAARQLGVTSSVVTNRIQQLEKFLNAPLFHRSTRHVRLSEVGETFYRECAEVVGRVNELTDQMRELRATPTGRLRIQMLPGFALGHFGASLAEFNRRYPAIQLDVIVNDRVVDPIEEGFDVAFQIFPPISESLIERRLFTVRRLFCAAPSYLDEHGAPQHPRELLDHTTALYSGYPSRNRWTMKRGEEVFEMELPGMIRSNSVHLLRDYALTGGGVVCLPTLVASAALLDGSLVPILTDYALSPLNFAAVYPATQRQALKVKALVEFLADRLGPEPAWDLPLIERGWVS</sequence>
<evidence type="ECO:0000256" key="2">
    <source>
        <dbReference type="ARBA" id="ARBA00023015"/>
    </source>
</evidence>
<dbReference type="Proteomes" id="UP000597138">
    <property type="component" value="Unassembled WGS sequence"/>
</dbReference>
<evidence type="ECO:0000256" key="3">
    <source>
        <dbReference type="ARBA" id="ARBA00023125"/>
    </source>
</evidence>
<dbReference type="SUPFAM" id="SSF46785">
    <property type="entry name" value="Winged helix' DNA-binding domain"/>
    <property type="match status" value="1"/>
</dbReference>
<protein>
    <submittedName>
        <fullName evidence="6">LysR family transcriptional regulator</fullName>
    </submittedName>
</protein>
<evidence type="ECO:0000256" key="4">
    <source>
        <dbReference type="ARBA" id="ARBA00023163"/>
    </source>
</evidence>
<name>A0ABQ1RKF0_9BURK</name>
<dbReference type="Gene3D" id="1.10.10.10">
    <property type="entry name" value="Winged helix-like DNA-binding domain superfamily/Winged helix DNA-binding domain"/>
    <property type="match status" value="1"/>
</dbReference>
<dbReference type="InterPro" id="IPR000847">
    <property type="entry name" value="LysR_HTH_N"/>
</dbReference>
<dbReference type="CDD" id="cd08422">
    <property type="entry name" value="PBP2_CrgA_like"/>
    <property type="match status" value="1"/>
</dbReference>
<dbReference type="EMBL" id="BMEG01000004">
    <property type="protein sequence ID" value="GGD73442.1"/>
    <property type="molecule type" value="Genomic_DNA"/>
</dbReference>
<reference evidence="7" key="1">
    <citation type="journal article" date="2019" name="Int. J. Syst. Evol. Microbiol.">
        <title>The Global Catalogue of Microorganisms (GCM) 10K type strain sequencing project: providing services to taxonomists for standard genome sequencing and annotation.</title>
        <authorList>
            <consortium name="The Broad Institute Genomics Platform"/>
            <consortium name="The Broad Institute Genome Sequencing Center for Infectious Disease"/>
            <person name="Wu L."/>
            <person name="Ma J."/>
        </authorList>
    </citation>
    <scope>NUCLEOTIDE SEQUENCE [LARGE SCALE GENOMIC DNA]</scope>
    <source>
        <strain evidence="7">CGMCC 1.11013</strain>
    </source>
</reference>
<dbReference type="SUPFAM" id="SSF53850">
    <property type="entry name" value="Periplasmic binding protein-like II"/>
    <property type="match status" value="1"/>
</dbReference>
<keyword evidence="3" id="KW-0238">DNA-binding</keyword>
<organism evidence="6 7">
    <name type="scientific">Caballeronia grimmiae</name>
    <dbReference type="NCBI Taxonomy" id="1071679"/>
    <lineage>
        <taxon>Bacteria</taxon>
        <taxon>Pseudomonadati</taxon>
        <taxon>Pseudomonadota</taxon>
        <taxon>Betaproteobacteria</taxon>
        <taxon>Burkholderiales</taxon>
        <taxon>Burkholderiaceae</taxon>
        <taxon>Caballeronia</taxon>
    </lineage>
</organism>
<gene>
    <name evidence="6" type="ORF">GCM10010985_29850</name>
</gene>
<dbReference type="PROSITE" id="PS50931">
    <property type="entry name" value="HTH_LYSR"/>
    <property type="match status" value="1"/>
</dbReference>
<dbReference type="InterPro" id="IPR058163">
    <property type="entry name" value="LysR-type_TF_proteobact-type"/>
</dbReference>